<keyword evidence="6" id="KW-1185">Reference proteome</keyword>
<dbReference type="InterPro" id="IPR039536">
    <property type="entry name" value="TetR_C_Proteobacteria"/>
</dbReference>
<dbReference type="RefSeq" id="WP_072819144.1">
    <property type="nucleotide sequence ID" value="NZ_LT670849.1"/>
</dbReference>
<dbReference type="GO" id="GO:0003700">
    <property type="term" value="F:DNA-binding transcription factor activity"/>
    <property type="evidence" value="ECO:0007669"/>
    <property type="project" value="TreeGrafter"/>
</dbReference>
<dbReference type="EMBL" id="LT670849">
    <property type="protein sequence ID" value="SHN76775.1"/>
    <property type="molecule type" value="Genomic_DNA"/>
</dbReference>
<dbReference type="PANTHER" id="PTHR30055:SF146">
    <property type="entry name" value="HTH-TYPE TRANSCRIPTIONAL DUAL REGULATOR CECR"/>
    <property type="match status" value="1"/>
</dbReference>
<sequence>MNDLREEPARRKSPARATVRLGRPPKEMEGEVEERILDAAHKVFLERGFEGSSIDEIAVAARSGKPTIYARIGDKRALFTAVVMRDVVGRIAQFKSDMSIDGTIEERLVRVAIAMLQWTLESERMALLRLAIAEVNRFPEIASQVSRNAQKLSTEVAVGFLGEMAQTDEIGRLPAFAPERIAVTARAFLDLVVMPMLMRGLAEQKVDVLSEEVTAHVKGRVPFFLAACRHGG</sequence>
<feature type="compositionally biased region" description="Basic and acidic residues" evidence="3">
    <location>
        <begin position="1"/>
        <end position="10"/>
    </location>
</feature>
<dbReference type="Gene3D" id="1.10.357.10">
    <property type="entry name" value="Tetracycline Repressor, domain 2"/>
    <property type="match status" value="1"/>
</dbReference>
<dbReference type="GO" id="GO:0000976">
    <property type="term" value="F:transcription cis-regulatory region binding"/>
    <property type="evidence" value="ECO:0007669"/>
    <property type="project" value="TreeGrafter"/>
</dbReference>
<organism evidence="5 6">
    <name type="scientific">Bradyrhizobium erythrophlei</name>
    <dbReference type="NCBI Taxonomy" id="1437360"/>
    <lineage>
        <taxon>Bacteria</taxon>
        <taxon>Pseudomonadati</taxon>
        <taxon>Pseudomonadota</taxon>
        <taxon>Alphaproteobacteria</taxon>
        <taxon>Hyphomicrobiales</taxon>
        <taxon>Nitrobacteraceae</taxon>
        <taxon>Bradyrhizobium</taxon>
    </lineage>
</organism>
<proteinExistence type="predicted"/>
<dbReference type="InterPro" id="IPR001647">
    <property type="entry name" value="HTH_TetR"/>
</dbReference>
<feature type="domain" description="HTH tetR-type" evidence="4">
    <location>
        <begin position="30"/>
        <end position="90"/>
    </location>
</feature>
<evidence type="ECO:0000256" key="3">
    <source>
        <dbReference type="SAM" id="MobiDB-lite"/>
    </source>
</evidence>
<dbReference type="PROSITE" id="PS50977">
    <property type="entry name" value="HTH_TETR_2"/>
    <property type="match status" value="1"/>
</dbReference>
<feature type="region of interest" description="Disordered" evidence="3">
    <location>
        <begin position="1"/>
        <end position="26"/>
    </location>
</feature>
<dbReference type="PRINTS" id="PR00455">
    <property type="entry name" value="HTHTETR"/>
</dbReference>
<accession>A0A1M7U1C0</accession>
<dbReference type="Pfam" id="PF00440">
    <property type="entry name" value="TetR_N"/>
    <property type="match status" value="1"/>
</dbReference>
<evidence type="ECO:0000313" key="5">
    <source>
        <dbReference type="EMBL" id="SHN76775.1"/>
    </source>
</evidence>
<dbReference type="OrthoDB" id="5292901at2"/>
<dbReference type="Gene3D" id="1.10.10.60">
    <property type="entry name" value="Homeodomain-like"/>
    <property type="match status" value="1"/>
</dbReference>
<dbReference type="InterPro" id="IPR009057">
    <property type="entry name" value="Homeodomain-like_sf"/>
</dbReference>
<evidence type="ECO:0000256" key="1">
    <source>
        <dbReference type="ARBA" id="ARBA00023125"/>
    </source>
</evidence>
<evidence type="ECO:0000313" key="6">
    <source>
        <dbReference type="Proteomes" id="UP000184096"/>
    </source>
</evidence>
<dbReference type="InterPro" id="IPR050109">
    <property type="entry name" value="HTH-type_TetR-like_transc_reg"/>
</dbReference>
<feature type="DNA-binding region" description="H-T-H motif" evidence="2">
    <location>
        <begin position="53"/>
        <end position="72"/>
    </location>
</feature>
<gene>
    <name evidence="5" type="ORF">SAMN05444170_3304</name>
</gene>
<dbReference type="Proteomes" id="UP000184096">
    <property type="component" value="Chromosome I"/>
</dbReference>
<evidence type="ECO:0000256" key="2">
    <source>
        <dbReference type="PROSITE-ProRule" id="PRU00335"/>
    </source>
</evidence>
<dbReference type="AlphaFoldDB" id="A0A1M7U1C0"/>
<reference evidence="6" key="1">
    <citation type="submission" date="2016-11" db="EMBL/GenBank/DDBJ databases">
        <authorList>
            <person name="Varghese N."/>
            <person name="Submissions S."/>
        </authorList>
    </citation>
    <scope>NUCLEOTIDE SEQUENCE [LARGE SCALE GENOMIC DNA]</scope>
    <source>
        <strain evidence="6">GAS401</strain>
    </source>
</reference>
<name>A0A1M7U1C0_9BRAD</name>
<keyword evidence="1 2" id="KW-0238">DNA-binding</keyword>
<evidence type="ECO:0000259" key="4">
    <source>
        <dbReference type="PROSITE" id="PS50977"/>
    </source>
</evidence>
<dbReference type="PANTHER" id="PTHR30055">
    <property type="entry name" value="HTH-TYPE TRANSCRIPTIONAL REGULATOR RUTR"/>
    <property type="match status" value="1"/>
</dbReference>
<dbReference type="Pfam" id="PF14246">
    <property type="entry name" value="TetR_C_7"/>
    <property type="match status" value="1"/>
</dbReference>
<protein>
    <submittedName>
        <fullName evidence="5">Transcriptional regulator, TetR family</fullName>
    </submittedName>
</protein>
<dbReference type="SUPFAM" id="SSF46689">
    <property type="entry name" value="Homeodomain-like"/>
    <property type="match status" value="1"/>
</dbReference>